<gene>
    <name evidence="6" type="ORF">ER308_05420</name>
</gene>
<dbReference type="PRINTS" id="PR00038">
    <property type="entry name" value="HTHLUXR"/>
</dbReference>
<dbReference type="GO" id="GO:0000160">
    <property type="term" value="P:phosphorelay signal transduction system"/>
    <property type="evidence" value="ECO:0007669"/>
    <property type="project" value="InterPro"/>
</dbReference>
<feature type="modified residue" description="4-aspartylphosphate" evidence="3">
    <location>
        <position position="74"/>
    </location>
</feature>
<evidence type="ECO:0000256" key="1">
    <source>
        <dbReference type="ARBA" id="ARBA00022553"/>
    </source>
</evidence>
<accession>A0A411YCW8</accession>
<keyword evidence="1 3" id="KW-0597">Phosphoprotein</keyword>
<evidence type="ECO:0000313" key="7">
    <source>
        <dbReference type="Proteomes" id="UP000291469"/>
    </source>
</evidence>
<keyword evidence="7" id="KW-1185">Reference proteome</keyword>
<evidence type="ECO:0000256" key="3">
    <source>
        <dbReference type="PROSITE-ProRule" id="PRU00169"/>
    </source>
</evidence>
<dbReference type="CDD" id="cd17535">
    <property type="entry name" value="REC_NarL-like"/>
    <property type="match status" value="1"/>
</dbReference>
<dbReference type="AlphaFoldDB" id="A0A411YCW8"/>
<dbReference type="KEGG" id="erz:ER308_05420"/>
<feature type="domain" description="HTH luxR-type" evidence="4">
    <location>
        <begin position="162"/>
        <end position="227"/>
    </location>
</feature>
<evidence type="ECO:0000313" key="6">
    <source>
        <dbReference type="EMBL" id="QBI19038.1"/>
    </source>
</evidence>
<dbReference type="PANTHER" id="PTHR43214:SF42">
    <property type="entry name" value="TRANSCRIPTIONAL REGULATORY PROTEIN DESR"/>
    <property type="match status" value="1"/>
</dbReference>
<feature type="domain" description="Response regulatory" evidence="5">
    <location>
        <begin position="23"/>
        <end position="139"/>
    </location>
</feature>
<dbReference type="InterPro" id="IPR039420">
    <property type="entry name" value="WalR-like"/>
</dbReference>
<dbReference type="CDD" id="cd06170">
    <property type="entry name" value="LuxR_C_like"/>
    <property type="match status" value="1"/>
</dbReference>
<name>A0A411YCW8_9ACTN</name>
<dbReference type="SUPFAM" id="SSF52172">
    <property type="entry name" value="CheY-like"/>
    <property type="match status" value="1"/>
</dbReference>
<dbReference type="EMBL" id="CP036402">
    <property type="protein sequence ID" value="QBI19038.1"/>
    <property type="molecule type" value="Genomic_DNA"/>
</dbReference>
<dbReference type="RefSeq" id="WP_131154035.1">
    <property type="nucleotide sequence ID" value="NZ_CP036402.1"/>
</dbReference>
<dbReference type="PROSITE" id="PS00622">
    <property type="entry name" value="HTH_LUXR_1"/>
    <property type="match status" value="1"/>
</dbReference>
<evidence type="ECO:0000259" key="4">
    <source>
        <dbReference type="PROSITE" id="PS50043"/>
    </source>
</evidence>
<organism evidence="6 7">
    <name type="scientific">Egibacter rhizosphaerae</name>
    <dbReference type="NCBI Taxonomy" id="1670831"/>
    <lineage>
        <taxon>Bacteria</taxon>
        <taxon>Bacillati</taxon>
        <taxon>Actinomycetota</taxon>
        <taxon>Nitriliruptoria</taxon>
        <taxon>Egibacterales</taxon>
        <taxon>Egibacteraceae</taxon>
        <taxon>Egibacter</taxon>
    </lineage>
</organism>
<reference evidence="6 7" key="1">
    <citation type="submission" date="2019-01" db="EMBL/GenBank/DDBJ databases">
        <title>Egibacter rhizosphaerae EGI 80759T.</title>
        <authorList>
            <person name="Chen D.-D."/>
            <person name="Tian Y."/>
            <person name="Jiao J.-Y."/>
            <person name="Zhang X.-T."/>
            <person name="Zhang Y.-G."/>
            <person name="Zhang Y."/>
            <person name="Xiao M."/>
            <person name="Shu W.-S."/>
            <person name="Li W.-J."/>
        </authorList>
    </citation>
    <scope>NUCLEOTIDE SEQUENCE [LARGE SCALE GENOMIC DNA]</scope>
    <source>
        <strain evidence="6 7">EGI 80759</strain>
    </source>
</reference>
<dbReference type="GO" id="GO:0003677">
    <property type="term" value="F:DNA binding"/>
    <property type="evidence" value="ECO:0007669"/>
    <property type="project" value="UniProtKB-KW"/>
</dbReference>
<keyword evidence="2" id="KW-0238">DNA-binding</keyword>
<dbReference type="PANTHER" id="PTHR43214">
    <property type="entry name" value="TWO-COMPONENT RESPONSE REGULATOR"/>
    <property type="match status" value="1"/>
</dbReference>
<dbReference type="Pfam" id="PF00072">
    <property type="entry name" value="Response_reg"/>
    <property type="match status" value="1"/>
</dbReference>
<evidence type="ECO:0000259" key="5">
    <source>
        <dbReference type="PROSITE" id="PS50110"/>
    </source>
</evidence>
<dbReference type="InterPro" id="IPR058245">
    <property type="entry name" value="NreC/VraR/RcsB-like_REC"/>
</dbReference>
<dbReference type="OrthoDB" id="9808843at2"/>
<dbReference type="PROSITE" id="PS50043">
    <property type="entry name" value="HTH_LUXR_2"/>
    <property type="match status" value="1"/>
</dbReference>
<dbReference type="Proteomes" id="UP000291469">
    <property type="component" value="Chromosome"/>
</dbReference>
<dbReference type="SMART" id="SM00421">
    <property type="entry name" value="HTH_LUXR"/>
    <property type="match status" value="1"/>
</dbReference>
<evidence type="ECO:0000256" key="2">
    <source>
        <dbReference type="ARBA" id="ARBA00023125"/>
    </source>
</evidence>
<dbReference type="InterPro" id="IPR000792">
    <property type="entry name" value="Tscrpt_reg_LuxR_C"/>
</dbReference>
<dbReference type="InterPro" id="IPR016032">
    <property type="entry name" value="Sig_transdc_resp-reg_C-effctor"/>
</dbReference>
<proteinExistence type="predicted"/>
<dbReference type="Gene3D" id="3.40.50.2300">
    <property type="match status" value="1"/>
</dbReference>
<dbReference type="SMART" id="SM00448">
    <property type="entry name" value="REC"/>
    <property type="match status" value="1"/>
</dbReference>
<dbReference type="InterPro" id="IPR011006">
    <property type="entry name" value="CheY-like_superfamily"/>
</dbReference>
<protein>
    <submittedName>
        <fullName evidence="6">Response regulator transcription factor</fullName>
    </submittedName>
</protein>
<dbReference type="InterPro" id="IPR001789">
    <property type="entry name" value="Sig_transdc_resp-reg_receiver"/>
</dbReference>
<dbReference type="GO" id="GO:0006355">
    <property type="term" value="P:regulation of DNA-templated transcription"/>
    <property type="evidence" value="ECO:0007669"/>
    <property type="project" value="InterPro"/>
</dbReference>
<sequence length="230" mass="24685">MSSAFGPAVQDDETGDSTPAVIRVVIAEDHGVVADGIATMLSFEEDLDVLSIVDSGEDLVSAVRTHQPDVALVDINLVGMDGLTAVRTLNRENTPTRAMALTMFTDHDTVTRAVAAGVAGYLPKNVRRQELVQAVRAVAAGKGFLHPDVTRPFLDRVGPISSHSGITPLSEREQEVLEELAKGSSTREIASELGLGDETVKSHLSRIYQKLRAQDRVQAVVIAMRHGLVQ</sequence>
<dbReference type="PROSITE" id="PS50110">
    <property type="entry name" value="RESPONSE_REGULATORY"/>
    <property type="match status" value="1"/>
</dbReference>
<dbReference type="Pfam" id="PF00196">
    <property type="entry name" value="GerE"/>
    <property type="match status" value="1"/>
</dbReference>
<dbReference type="SUPFAM" id="SSF46894">
    <property type="entry name" value="C-terminal effector domain of the bipartite response regulators"/>
    <property type="match status" value="1"/>
</dbReference>